<keyword evidence="2" id="KW-1185">Reference proteome</keyword>
<dbReference type="AlphaFoldDB" id="A0A9P7ZSA2"/>
<evidence type="ECO:0000313" key="1">
    <source>
        <dbReference type="EMBL" id="KAG9256896.1"/>
    </source>
</evidence>
<dbReference type="RefSeq" id="XP_046120820.1">
    <property type="nucleotide sequence ID" value="XM_046262060.1"/>
</dbReference>
<comment type="caution">
    <text evidence="1">The sequence shown here is derived from an EMBL/GenBank/DDBJ whole genome shotgun (WGS) entry which is preliminary data.</text>
</comment>
<organism evidence="1 2">
    <name type="scientific">Emericellopsis atlantica</name>
    <dbReference type="NCBI Taxonomy" id="2614577"/>
    <lineage>
        <taxon>Eukaryota</taxon>
        <taxon>Fungi</taxon>
        <taxon>Dikarya</taxon>
        <taxon>Ascomycota</taxon>
        <taxon>Pezizomycotina</taxon>
        <taxon>Sordariomycetes</taxon>
        <taxon>Hypocreomycetidae</taxon>
        <taxon>Hypocreales</taxon>
        <taxon>Bionectriaceae</taxon>
        <taxon>Emericellopsis</taxon>
    </lineage>
</organism>
<dbReference type="OrthoDB" id="10353539at2759"/>
<name>A0A9P7ZSA2_9HYPO</name>
<evidence type="ECO:0000313" key="2">
    <source>
        <dbReference type="Proteomes" id="UP000887229"/>
    </source>
</evidence>
<gene>
    <name evidence="1" type="ORF">F5Z01DRAFT_634459</name>
</gene>
<dbReference type="GeneID" id="70292963"/>
<reference evidence="1" key="1">
    <citation type="journal article" date="2021" name="IMA Fungus">
        <title>Genomic characterization of three marine fungi, including Emericellopsis atlantica sp. nov. with signatures of a generalist lifestyle and marine biomass degradation.</title>
        <authorList>
            <person name="Hagestad O.C."/>
            <person name="Hou L."/>
            <person name="Andersen J.H."/>
            <person name="Hansen E.H."/>
            <person name="Altermark B."/>
            <person name="Li C."/>
            <person name="Kuhnert E."/>
            <person name="Cox R.J."/>
            <person name="Crous P.W."/>
            <person name="Spatafora J.W."/>
            <person name="Lail K."/>
            <person name="Amirebrahimi M."/>
            <person name="Lipzen A."/>
            <person name="Pangilinan J."/>
            <person name="Andreopoulos W."/>
            <person name="Hayes R.D."/>
            <person name="Ng V."/>
            <person name="Grigoriev I.V."/>
            <person name="Jackson S.A."/>
            <person name="Sutton T.D.S."/>
            <person name="Dobson A.D.W."/>
            <person name="Rama T."/>
        </authorList>
    </citation>
    <scope>NUCLEOTIDE SEQUENCE</scope>
    <source>
        <strain evidence="1">TS7</strain>
    </source>
</reference>
<protein>
    <submittedName>
        <fullName evidence="1">Uncharacterized protein</fullName>
    </submittedName>
</protein>
<accession>A0A9P7ZSA2</accession>
<sequence length="206" mass="23736">MSLNSLNHAAIVAAGHTAQARRRLNNAISRSKQAAAMRVTKDMTSGTQTEVIEFAHDDFDELLCNQMHDYVVAAEKATKDSIAGIRRYYNTNAPCMYSLPRDRATDVKTVKQECLDMYKCHDARLKDLLLAFEEVSDEKWAQIKQHHAQFKDNFLQRLEDRRSFFIQRWKLALRLRVCHRRVVCNAADVKYAGNGCEFLLNQGFHL</sequence>
<dbReference type="EMBL" id="MU251247">
    <property type="protein sequence ID" value="KAG9256896.1"/>
    <property type="molecule type" value="Genomic_DNA"/>
</dbReference>
<dbReference type="Proteomes" id="UP000887229">
    <property type="component" value="Unassembled WGS sequence"/>
</dbReference>
<proteinExistence type="predicted"/>